<keyword evidence="2" id="KW-1185">Reference proteome</keyword>
<organism evidence="1 2">
    <name type="scientific">Nocardia uniformis</name>
    <dbReference type="NCBI Taxonomy" id="53432"/>
    <lineage>
        <taxon>Bacteria</taxon>
        <taxon>Bacillati</taxon>
        <taxon>Actinomycetota</taxon>
        <taxon>Actinomycetes</taxon>
        <taxon>Mycobacteriales</taxon>
        <taxon>Nocardiaceae</taxon>
        <taxon>Nocardia</taxon>
    </lineage>
</organism>
<dbReference type="RefSeq" id="WP_157553591.1">
    <property type="nucleotide sequence ID" value="NZ_JABELX010000034.1"/>
</dbReference>
<reference evidence="1 2" key="1">
    <citation type="submission" date="2020-05" db="EMBL/GenBank/DDBJ databases">
        <title>MicrobeNet Type strains.</title>
        <authorList>
            <person name="Nicholson A.C."/>
        </authorList>
    </citation>
    <scope>NUCLEOTIDE SEQUENCE [LARGE SCALE GENOMIC DNA]</scope>
    <source>
        <strain evidence="1 2">JCM 3224</strain>
    </source>
</reference>
<dbReference type="Proteomes" id="UP000586827">
    <property type="component" value="Unassembled WGS sequence"/>
</dbReference>
<protein>
    <submittedName>
        <fullName evidence="1">Uncharacterized protein</fullName>
    </submittedName>
</protein>
<dbReference type="EMBL" id="JABELX010000034">
    <property type="protein sequence ID" value="NNH76010.1"/>
    <property type="molecule type" value="Genomic_DNA"/>
</dbReference>
<comment type="caution">
    <text evidence="1">The sequence shown here is derived from an EMBL/GenBank/DDBJ whole genome shotgun (WGS) entry which is preliminary data.</text>
</comment>
<accession>A0A849CGC1</accession>
<sequence>MPVGLECLEIGVTTWVSRESVEFPAVVEDVVGQDMRVMAVLDEGVVLEVIVVVAWVFECGVPAVVDAFGLNSQT</sequence>
<gene>
    <name evidence="1" type="ORF">HLB23_40225</name>
</gene>
<dbReference type="AlphaFoldDB" id="A0A849CGC1"/>
<evidence type="ECO:0000313" key="2">
    <source>
        <dbReference type="Proteomes" id="UP000586827"/>
    </source>
</evidence>
<evidence type="ECO:0000313" key="1">
    <source>
        <dbReference type="EMBL" id="NNH76010.1"/>
    </source>
</evidence>
<name>A0A849CGC1_9NOCA</name>
<proteinExistence type="predicted"/>